<protein>
    <submittedName>
        <fullName evidence="2">Epoxyqueuosine reductase QueG (Queuosine biosynthesis)</fullName>
    </submittedName>
</protein>
<dbReference type="Proteomes" id="UP000243338">
    <property type="component" value="Unassembled WGS sequence"/>
</dbReference>
<dbReference type="PROSITE" id="PS00198">
    <property type="entry name" value="4FE4S_FER_1"/>
    <property type="match status" value="1"/>
</dbReference>
<evidence type="ECO:0000313" key="2">
    <source>
        <dbReference type="EMBL" id="SES69161.1"/>
    </source>
</evidence>
<dbReference type="SUPFAM" id="SSF54862">
    <property type="entry name" value="4Fe-4S ferredoxins"/>
    <property type="match status" value="1"/>
</dbReference>
<dbReference type="EMBL" id="FOHQ01000001">
    <property type="protein sequence ID" value="SES69161.1"/>
    <property type="molecule type" value="Genomic_DNA"/>
</dbReference>
<reference evidence="3" key="1">
    <citation type="submission" date="2016-10" db="EMBL/GenBank/DDBJ databases">
        <authorList>
            <person name="Varghese N."/>
            <person name="Submissions S."/>
        </authorList>
    </citation>
    <scope>NUCLEOTIDE SEQUENCE [LARGE SCALE GENOMIC DNA]</scope>
    <source>
        <strain evidence="3">SLH 33</strain>
    </source>
</reference>
<dbReference type="Pfam" id="PF00037">
    <property type="entry name" value="Fer4"/>
    <property type="match status" value="1"/>
</dbReference>
<dbReference type="PANTHER" id="PTHR42827">
    <property type="entry name" value="IRON-SULFUR CLUSTER-BINDING PROTEIN-RELATED"/>
    <property type="match status" value="1"/>
</dbReference>
<dbReference type="AlphaFoldDB" id="A0A1H9YJN6"/>
<dbReference type="PANTHER" id="PTHR42827:SF1">
    <property type="entry name" value="IRON-SULFUR CLUSTER-BINDING PROTEIN"/>
    <property type="match status" value="1"/>
</dbReference>
<dbReference type="RefSeq" id="WP_091688825.1">
    <property type="nucleotide sequence ID" value="NZ_CAAGSJ010000003.1"/>
</dbReference>
<keyword evidence="3" id="KW-1185">Reference proteome</keyword>
<dbReference type="Gene3D" id="3.30.70.20">
    <property type="match status" value="1"/>
</dbReference>
<name>A0A1H9YJN6_9EURY</name>
<organism evidence="2 3">
    <name type="scientific">Methanococcoides vulcani</name>
    <dbReference type="NCBI Taxonomy" id="1353158"/>
    <lineage>
        <taxon>Archaea</taxon>
        <taxon>Methanobacteriati</taxon>
        <taxon>Methanobacteriota</taxon>
        <taxon>Stenosarchaea group</taxon>
        <taxon>Methanomicrobia</taxon>
        <taxon>Methanosarcinales</taxon>
        <taxon>Methanosarcinaceae</taxon>
        <taxon>Methanococcoides</taxon>
    </lineage>
</organism>
<dbReference type="InterPro" id="IPR017900">
    <property type="entry name" value="4Fe4S_Fe_S_CS"/>
</dbReference>
<dbReference type="PROSITE" id="PS51379">
    <property type="entry name" value="4FE4S_FER_2"/>
    <property type="match status" value="1"/>
</dbReference>
<dbReference type="InterPro" id="IPR017896">
    <property type="entry name" value="4Fe4S_Fe-S-bd"/>
</dbReference>
<gene>
    <name evidence="2" type="ORF">SAMN04488587_0614</name>
</gene>
<evidence type="ECO:0000313" key="3">
    <source>
        <dbReference type="Proteomes" id="UP000243338"/>
    </source>
</evidence>
<feature type="domain" description="4Fe-4S ferredoxin-type" evidence="1">
    <location>
        <begin position="167"/>
        <end position="196"/>
    </location>
</feature>
<sequence length="267" mass="30855">MEQQLKEALLDKCREMEIPVVGVANVERWEKPLFQPWIPEEFYPHSIYPEARSVIVIGLPVTLPVLETSPSIYYRELYKTMNSLLDQYTYRLSSFLTEKGYPSVFVPRDGYGSIKVLLDNPVAFFSHRHAAFLAGLGNFGVNNTILTPEYGPRIRFGTIFTTAELESDNTMEEQLCNHCMRCVRMCPSNALEEKNYPQGITDKKACASFSDELNKRYVSPCGICIKVCPIGEDRRTYRREDASMYENKDDFKEYHNTWEHVRPYGGR</sequence>
<evidence type="ECO:0000259" key="1">
    <source>
        <dbReference type="PROSITE" id="PS51379"/>
    </source>
</evidence>
<dbReference type="STRING" id="1353158.SAMN04488587_0614"/>
<proteinExistence type="predicted"/>
<accession>A0A1H9YJN6</accession>
<dbReference type="GO" id="GO:0016491">
    <property type="term" value="F:oxidoreductase activity"/>
    <property type="evidence" value="ECO:0007669"/>
    <property type="project" value="UniProtKB-ARBA"/>
</dbReference>